<dbReference type="Pfam" id="PF00535">
    <property type="entry name" value="Glycos_transf_2"/>
    <property type="match status" value="1"/>
</dbReference>
<evidence type="ECO:0000313" key="4">
    <source>
        <dbReference type="Proteomes" id="UP000177039"/>
    </source>
</evidence>
<feature type="transmembrane region" description="Helical" evidence="1">
    <location>
        <begin position="248"/>
        <end position="266"/>
    </location>
</feature>
<name>A0A1F5H589_9BACT</name>
<keyword evidence="1" id="KW-1133">Transmembrane helix</keyword>
<feature type="domain" description="Glycosyltransferase 2-like" evidence="2">
    <location>
        <begin position="12"/>
        <end position="168"/>
    </location>
</feature>
<dbReference type="Gene3D" id="3.90.550.10">
    <property type="entry name" value="Spore Coat Polysaccharide Biosynthesis Protein SpsA, Chain A"/>
    <property type="match status" value="1"/>
</dbReference>
<comment type="caution">
    <text evidence="3">The sequence shown here is derived from an EMBL/GenBank/DDBJ whole genome shotgun (WGS) entry which is preliminary data.</text>
</comment>
<dbReference type="CDD" id="cd04186">
    <property type="entry name" value="GT_2_like_c"/>
    <property type="match status" value="1"/>
</dbReference>
<dbReference type="SUPFAM" id="SSF53448">
    <property type="entry name" value="Nucleotide-diphospho-sugar transferases"/>
    <property type="match status" value="1"/>
</dbReference>
<proteinExistence type="predicted"/>
<evidence type="ECO:0000313" key="3">
    <source>
        <dbReference type="EMBL" id="OGD99238.1"/>
    </source>
</evidence>
<reference evidence="3 4" key="1">
    <citation type="journal article" date="2016" name="Nat. Commun.">
        <title>Thousands of microbial genomes shed light on interconnected biogeochemical processes in an aquifer system.</title>
        <authorList>
            <person name="Anantharaman K."/>
            <person name="Brown C.T."/>
            <person name="Hug L.A."/>
            <person name="Sharon I."/>
            <person name="Castelle C.J."/>
            <person name="Probst A.J."/>
            <person name="Thomas B.C."/>
            <person name="Singh A."/>
            <person name="Wilkins M.J."/>
            <person name="Karaoz U."/>
            <person name="Brodie E.L."/>
            <person name="Williams K.H."/>
            <person name="Hubbard S.S."/>
            <person name="Banfield J.F."/>
        </authorList>
    </citation>
    <scope>NUCLEOTIDE SEQUENCE [LARGE SCALE GENOMIC DNA]</scope>
</reference>
<sequence length="300" mass="34423">MVKNKINSKVTIIIPTSLGGQKPIDCINSIQKFNYPDQKIKIVLVDNHTSDKTYQKIKQKFPKIGVIRNTKNQGFVKAVNQAIRKSPADYFFVTNDDIIFTKDSLQTLIDYAQSHPNTGIVGGTQLDFQGHLLAGGRNFNPFTGRQVTIKAGRPVSCDQVDGCAMLIRGETIEKIGLFDEAFFPAYGEDLDFCLRAKKAGWQIIYHPRAIFYHHFAHTTSKLPLSDVYYFGFKNRLRVIIKHANILEITYFFIFHYLLTMPIRILIRKEPILGPEIKALNWNLKNLKKTLQARRKLYSRN</sequence>
<gene>
    <name evidence="3" type="ORF">A3B54_01565</name>
</gene>
<dbReference type="Proteomes" id="UP000177039">
    <property type="component" value="Unassembled WGS sequence"/>
</dbReference>
<evidence type="ECO:0000259" key="2">
    <source>
        <dbReference type="Pfam" id="PF00535"/>
    </source>
</evidence>
<dbReference type="InterPro" id="IPR001173">
    <property type="entry name" value="Glyco_trans_2-like"/>
</dbReference>
<keyword evidence="1" id="KW-0812">Transmembrane</keyword>
<dbReference type="EMBL" id="MFBT01000021">
    <property type="protein sequence ID" value="OGD99238.1"/>
    <property type="molecule type" value="Genomic_DNA"/>
</dbReference>
<protein>
    <recommendedName>
        <fullName evidence="2">Glycosyltransferase 2-like domain-containing protein</fullName>
    </recommendedName>
</protein>
<organism evidence="3 4">
    <name type="scientific">Candidatus Curtissbacteria bacterium RIFCSPLOWO2_01_FULL_42_50</name>
    <dbReference type="NCBI Taxonomy" id="1797730"/>
    <lineage>
        <taxon>Bacteria</taxon>
        <taxon>Candidatus Curtissiibacteriota</taxon>
    </lineage>
</organism>
<dbReference type="AlphaFoldDB" id="A0A1F5H589"/>
<dbReference type="PANTHER" id="PTHR43179:SF7">
    <property type="entry name" value="RHAMNOSYLTRANSFERASE WBBL"/>
    <property type="match status" value="1"/>
</dbReference>
<accession>A0A1F5H589</accession>
<dbReference type="InterPro" id="IPR029044">
    <property type="entry name" value="Nucleotide-diphossugar_trans"/>
</dbReference>
<keyword evidence="1" id="KW-0472">Membrane</keyword>
<evidence type="ECO:0000256" key="1">
    <source>
        <dbReference type="SAM" id="Phobius"/>
    </source>
</evidence>
<dbReference type="PANTHER" id="PTHR43179">
    <property type="entry name" value="RHAMNOSYLTRANSFERASE WBBL"/>
    <property type="match status" value="1"/>
</dbReference>